<dbReference type="InterPro" id="IPR048863">
    <property type="entry name" value="BRR2_plug"/>
</dbReference>
<dbReference type="GO" id="GO:1990904">
    <property type="term" value="C:ribonucleoprotein complex"/>
    <property type="evidence" value="ECO:0007669"/>
    <property type="project" value="UniProtKB-KW"/>
</dbReference>
<feature type="domain" description="Helicase ATP-binding" evidence="7">
    <location>
        <begin position="521"/>
        <end position="704"/>
    </location>
</feature>
<evidence type="ECO:0000256" key="6">
    <source>
        <dbReference type="SAM" id="MobiDB-lite"/>
    </source>
</evidence>
<dbReference type="GO" id="GO:0000712">
    <property type="term" value="P:resolution of meiotic recombination intermediates"/>
    <property type="evidence" value="ECO:0007669"/>
    <property type="project" value="TreeGrafter"/>
</dbReference>
<protein>
    <submittedName>
        <fullName evidence="9">U5 small nuclear ribonucleoprotein</fullName>
    </submittedName>
</protein>
<evidence type="ECO:0000256" key="2">
    <source>
        <dbReference type="ARBA" id="ARBA00022741"/>
    </source>
</evidence>
<dbReference type="Gene3D" id="2.60.40.150">
    <property type="entry name" value="C2 domain"/>
    <property type="match status" value="2"/>
</dbReference>
<dbReference type="InterPro" id="IPR036388">
    <property type="entry name" value="WH-like_DNA-bd_sf"/>
</dbReference>
<dbReference type="GO" id="GO:0005524">
    <property type="term" value="F:ATP binding"/>
    <property type="evidence" value="ECO:0007669"/>
    <property type="project" value="UniProtKB-KW"/>
</dbReference>
<keyword evidence="5" id="KW-0067">ATP-binding</keyword>
<name>A0A1R1X7I1_9FUNG</name>
<feature type="region of interest" description="Disordered" evidence="6">
    <location>
        <begin position="405"/>
        <end position="437"/>
    </location>
</feature>
<dbReference type="InterPro" id="IPR027417">
    <property type="entry name" value="P-loop_NTPase"/>
</dbReference>
<dbReference type="FunFam" id="3.40.50.300:FF:000102">
    <property type="entry name" value="RNA helicase, activating signal cointegrator 1"/>
    <property type="match status" value="1"/>
</dbReference>
<dbReference type="Pfam" id="PF00271">
    <property type="entry name" value="Helicase_C"/>
    <property type="match status" value="1"/>
</dbReference>
<comment type="caution">
    <text evidence="9">The sequence shown here is derived from an EMBL/GenBank/DDBJ whole genome shotgun (WGS) entry which is preliminary data.</text>
</comment>
<dbReference type="PANTHER" id="PTHR47961:SF4">
    <property type="entry name" value="ACTIVATING SIGNAL COINTEGRATOR 1 COMPLEX SUBUNIT 3"/>
    <property type="match status" value="1"/>
</dbReference>
<dbReference type="SMART" id="SM00973">
    <property type="entry name" value="Sec63"/>
    <property type="match status" value="2"/>
</dbReference>
<feature type="compositionally biased region" description="Basic and acidic residues" evidence="6">
    <location>
        <begin position="24"/>
        <end position="33"/>
    </location>
</feature>
<proteinExistence type="predicted"/>
<dbReference type="SUPFAM" id="SSF81296">
    <property type="entry name" value="E set domains"/>
    <property type="match status" value="2"/>
</dbReference>
<dbReference type="EMBL" id="LSSN01004927">
    <property type="protein sequence ID" value="OMJ10601.1"/>
    <property type="molecule type" value="Genomic_DNA"/>
</dbReference>
<dbReference type="FunFam" id="2.60.40.150:FF:000004">
    <property type="entry name" value="RNA helicase, activating signal cointegrator 1"/>
    <property type="match status" value="1"/>
</dbReference>
<reference evidence="9 10" key="1">
    <citation type="submission" date="2017-01" db="EMBL/GenBank/DDBJ databases">
        <authorList>
            <person name="Mah S.A."/>
            <person name="Swanson W.J."/>
            <person name="Moy G.W."/>
            <person name="Vacquier V.D."/>
        </authorList>
    </citation>
    <scope>NUCLEOTIDE SEQUENCE [LARGE SCALE GENOMIC DNA]</scope>
    <source>
        <strain evidence="9 10">GSMNP</strain>
    </source>
</reference>
<dbReference type="Gene3D" id="1.10.150.20">
    <property type="entry name" value="5' to 3' exonuclease, C-terminal subdomain"/>
    <property type="match status" value="2"/>
</dbReference>
<dbReference type="InterPro" id="IPR014756">
    <property type="entry name" value="Ig_E-set"/>
</dbReference>
<evidence type="ECO:0000259" key="7">
    <source>
        <dbReference type="PROSITE" id="PS51192"/>
    </source>
</evidence>
<dbReference type="FunFam" id="1.10.3380.10:FF:000001">
    <property type="entry name" value="U5 small nuclear ribonucleoprotein helicase"/>
    <property type="match status" value="1"/>
</dbReference>
<feature type="domain" description="Helicase C-terminal" evidence="8">
    <location>
        <begin position="715"/>
        <end position="949"/>
    </location>
</feature>
<dbReference type="InterPro" id="IPR014001">
    <property type="entry name" value="Helicase_ATP-bd"/>
</dbReference>
<dbReference type="Pfam" id="PF02889">
    <property type="entry name" value="Sec63"/>
    <property type="match status" value="2"/>
</dbReference>
<dbReference type="CDD" id="cd18019">
    <property type="entry name" value="DEXHc_Brr2_1"/>
    <property type="match status" value="1"/>
</dbReference>
<dbReference type="SMART" id="SM00490">
    <property type="entry name" value="HELICc"/>
    <property type="match status" value="1"/>
</dbReference>
<dbReference type="SUPFAM" id="SSF158702">
    <property type="entry name" value="Sec63 N-terminal domain-like"/>
    <property type="match status" value="2"/>
</dbReference>
<dbReference type="InterPro" id="IPR041094">
    <property type="entry name" value="Brr2_helicase_PWI"/>
</dbReference>
<feature type="compositionally biased region" description="Acidic residues" evidence="6">
    <location>
        <begin position="220"/>
        <end position="243"/>
    </location>
</feature>
<feature type="compositionally biased region" description="Basic residues" evidence="6">
    <location>
        <begin position="84"/>
        <end position="93"/>
    </location>
</feature>
<keyword evidence="3" id="KW-0378">Hydrolase</keyword>
<feature type="compositionally biased region" description="Polar residues" evidence="6">
    <location>
        <begin position="61"/>
        <end position="76"/>
    </location>
</feature>
<dbReference type="FunFam" id="1.10.150.20:FF:000004">
    <property type="entry name" value="U5 small nuclear ribonucleoprotein helicase"/>
    <property type="match status" value="1"/>
</dbReference>
<dbReference type="STRING" id="133412.A0A1R1X7I1"/>
<dbReference type="Gene3D" id="1.10.3380.10">
    <property type="entry name" value="Sec63 N-terminal domain-like domain"/>
    <property type="match status" value="2"/>
</dbReference>
<dbReference type="InterPro" id="IPR004179">
    <property type="entry name" value="Sec63-dom"/>
</dbReference>
<evidence type="ECO:0000256" key="1">
    <source>
        <dbReference type="ARBA" id="ARBA00022737"/>
    </source>
</evidence>
<keyword evidence="9" id="KW-0687">Ribonucleoprotein</keyword>
<dbReference type="FunFam" id="3.40.50.300:FF:000062">
    <property type="entry name" value="U5 small nuclear ribonucleoprotein helicase"/>
    <property type="match status" value="1"/>
</dbReference>
<gene>
    <name evidence="9" type="ORF">AYI70_g10226</name>
</gene>
<dbReference type="GO" id="GO:0003676">
    <property type="term" value="F:nucleic acid binding"/>
    <property type="evidence" value="ECO:0007669"/>
    <property type="project" value="InterPro"/>
</dbReference>
<dbReference type="SUPFAM" id="SSF46785">
    <property type="entry name" value="Winged helix' DNA-binding domain"/>
    <property type="match status" value="1"/>
</dbReference>
<dbReference type="SUPFAM" id="SSF52540">
    <property type="entry name" value="P-loop containing nucleoside triphosphate hydrolases"/>
    <property type="match status" value="4"/>
</dbReference>
<dbReference type="PROSITE" id="PS51194">
    <property type="entry name" value="HELICASE_CTER"/>
    <property type="match status" value="1"/>
</dbReference>
<organism evidence="9 10">
    <name type="scientific">Smittium culicis</name>
    <dbReference type="NCBI Taxonomy" id="133412"/>
    <lineage>
        <taxon>Eukaryota</taxon>
        <taxon>Fungi</taxon>
        <taxon>Fungi incertae sedis</taxon>
        <taxon>Zoopagomycota</taxon>
        <taxon>Kickxellomycotina</taxon>
        <taxon>Harpellomycetes</taxon>
        <taxon>Harpellales</taxon>
        <taxon>Legeriomycetaceae</taxon>
        <taxon>Smittium</taxon>
    </lineage>
</organism>
<dbReference type="GO" id="GO:0016787">
    <property type="term" value="F:hydrolase activity"/>
    <property type="evidence" value="ECO:0007669"/>
    <property type="project" value="UniProtKB-KW"/>
</dbReference>
<evidence type="ECO:0000259" key="8">
    <source>
        <dbReference type="PROSITE" id="PS51194"/>
    </source>
</evidence>
<keyword evidence="4" id="KW-0347">Helicase</keyword>
<dbReference type="PIRSF" id="PIRSF039073">
    <property type="entry name" value="BRR2"/>
    <property type="match status" value="1"/>
</dbReference>
<dbReference type="CDD" id="cd18795">
    <property type="entry name" value="SF2_C_Ski2"/>
    <property type="match status" value="1"/>
</dbReference>
<dbReference type="PROSITE" id="PS51192">
    <property type="entry name" value="HELICASE_ATP_BIND_1"/>
    <property type="match status" value="1"/>
</dbReference>
<dbReference type="Pfam" id="PF21188">
    <property type="entry name" value="BRR2_plug"/>
    <property type="match status" value="1"/>
</dbReference>
<feature type="compositionally biased region" description="Polar residues" evidence="6">
    <location>
        <begin position="7"/>
        <end position="20"/>
    </location>
</feature>
<dbReference type="InterPro" id="IPR011545">
    <property type="entry name" value="DEAD/DEAH_box_helicase_dom"/>
</dbReference>
<keyword evidence="1" id="KW-0677">Repeat</keyword>
<evidence type="ECO:0000256" key="3">
    <source>
        <dbReference type="ARBA" id="ARBA00022801"/>
    </source>
</evidence>
<dbReference type="Gene3D" id="3.40.50.300">
    <property type="entry name" value="P-loop containing nucleotide triphosphate hydrolases"/>
    <property type="match status" value="4"/>
</dbReference>
<dbReference type="FunFam" id="1.10.10.10:FF:000024">
    <property type="entry name" value="U5 small nuclear ribonucleoprotein helicase"/>
    <property type="match status" value="1"/>
</dbReference>
<dbReference type="FunFam" id="1.10.3380.10:FF:000002">
    <property type="entry name" value="Activating signal cointegrator 1 complex subunit 3"/>
    <property type="match status" value="1"/>
</dbReference>
<dbReference type="Pfam" id="PF18149">
    <property type="entry name" value="Helicase_PWI"/>
    <property type="match status" value="1"/>
</dbReference>
<feature type="region of interest" description="Disordered" evidence="6">
    <location>
        <begin position="218"/>
        <end position="281"/>
    </location>
</feature>
<evidence type="ECO:0000256" key="5">
    <source>
        <dbReference type="ARBA" id="ARBA00022840"/>
    </source>
</evidence>
<feature type="compositionally biased region" description="Acidic residues" evidence="6">
    <location>
        <begin position="2282"/>
        <end position="2299"/>
    </location>
</feature>
<feature type="compositionally biased region" description="Basic and acidic residues" evidence="6">
    <location>
        <begin position="47"/>
        <end position="60"/>
    </location>
</feature>
<dbReference type="Pfam" id="PF00270">
    <property type="entry name" value="DEAD"/>
    <property type="match status" value="2"/>
</dbReference>
<dbReference type="GO" id="GO:0005634">
    <property type="term" value="C:nucleus"/>
    <property type="evidence" value="ECO:0007669"/>
    <property type="project" value="TreeGrafter"/>
</dbReference>
<dbReference type="InterPro" id="IPR001650">
    <property type="entry name" value="Helicase_C-like"/>
</dbReference>
<dbReference type="GO" id="GO:0006397">
    <property type="term" value="P:mRNA processing"/>
    <property type="evidence" value="ECO:0007669"/>
    <property type="project" value="UniProtKB-ARBA"/>
</dbReference>
<keyword evidence="2" id="KW-0547">Nucleotide-binding</keyword>
<feature type="region of interest" description="Disordered" evidence="6">
    <location>
        <begin position="1"/>
        <end position="95"/>
    </location>
</feature>
<keyword evidence="10" id="KW-1185">Reference proteome</keyword>
<accession>A0A1R1X7I1</accession>
<dbReference type="Gene3D" id="1.10.10.10">
    <property type="entry name" value="Winged helix-like DNA-binding domain superfamily/Winged helix DNA-binding domain"/>
    <property type="match status" value="2"/>
</dbReference>
<dbReference type="GO" id="GO:0003678">
    <property type="term" value="F:DNA helicase activity"/>
    <property type="evidence" value="ECO:0007669"/>
    <property type="project" value="TreeGrafter"/>
</dbReference>
<dbReference type="InterPro" id="IPR050474">
    <property type="entry name" value="Hel308_SKI2-like"/>
</dbReference>
<dbReference type="InterPro" id="IPR036390">
    <property type="entry name" value="WH_DNA-bd_sf"/>
</dbReference>
<dbReference type="InterPro" id="IPR035892">
    <property type="entry name" value="C2_domain_sf"/>
</dbReference>
<feature type="compositionally biased region" description="Low complexity" evidence="6">
    <location>
        <begin position="266"/>
        <end position="277"/>
    </location>
</feature>
<sequence>MADEASRASQYSYAANSNLVLQADRSELPRRVNEPSGEPESLWGKINPKEMGSRVRKDATVNKSDISSTNKDTSNLSEIESIKKSTKSKRSARKPAYGYDDALAASENLDGLSYIPQTQETREIWSLILEFFKRYLGEQTEEIIYSASEESLQLLKDPNIKDLDKKKQIEQMLDIKLAPDQFSILVNLGKQIVDFDQDNNNQDSTGKDLDEKVGVAVVFDENENSDSEKSDEESEDEYDENDYDNPNNINNEYDSGPFSPTHQNADDSSINDNENNSLTISKPDQLDIHSIDAFWIQRRFKKALGDDHTAQEKSEAAMVIMESTTDARILENKLVELFEFSMFDVVRELTVNRDVIVYGTRWSRLAGSSKDKIDSLIHEMISEGKKSLADKLIGSLESRKADFGNRKIKGDTGSLEASQNDSMDIDSESKDGRLPGPSENIDLEAIGFTQGPRLMSNKNCKLPDGSFKQTHKGYEEVFVPAPKPPTDDTTKVVKLSELPTWAQKAFPGTKNFNKVQSKVFKCAFGSDENMLVCAPTGAGKTNVAMLTMIQTMQNFINSAGELDTEAFKIVYIAPMKALVAEIAGSFSKRLEGLNVTVKELTGDSQLTKDQIESTQVIITTPEKWDVITRKSTERSYTRLVRLVIIDEIHLLHDTRGPVLEALVSRLIRTMEQTQEKVRLVGLSATLPNYEDVSAFMRVNPKTGLFYFNAKYRPCPLQQSFVGITEKKAIKRLALMNEITFNKVSEQAGKNQTIVFVHARKETAKTAIFLRDMAIEKQSIANFVKQDGASREILLSEAESTKDPILKDILPYGFAVHHAGMTRVDRTLVEELFADGHIQVLVSTATLAWGVNLPAHSVIIKGTQVYSPEQGCWTELSPQDILQMLGRAGRPQYDTFGEGTIITTHNEIQYYLSLLNQQLPIESQLALKLPDNLNAEISLGSIQSRDEAVKWLGYSYLYVRMLRSPVLYGCDPDQIKSDPTLIQRRVDLIHAACLQLEKAGMIRYEHRSGKIQPTELGRVASLYYVQYKSMTAYKTHLRPTIGDIDLIRVFGLSSEFQLIPVRADEKQELKRLLERVPIPVKESIDDPVAKISVLLQSYVARLHLEGFALVSDMVYVTQSAARLMRAIFEICLRRGWASAARRALDWCKQIEKRQWLSMSPLRQFGIAGRYGSGIPADLLRRVERKNMPWERLLDMEPPELGEWIGVPKAGRLLHKLIYSVPRVDVRVHVQPWSRGLVHIELTITPDMRWDEAIHGNSLLFWVFVESADGEKILHSEQFILKQIYCESEHTLEFVCPLLDPLPPHYFVSVVSDRWLASETRVPVSFRHMLLPEKFSPPTELLDMQLLPISALNNPVCEAVYSNRNKYEFDSIQTQTFNSLYNSDSNIFIGCSSPSTLSVCAELALFRLFTSKTSDQEHPKAVYISLFSSMCEKKVKSWGNSVCKYLGKRISLLTGETSADLKILQTSDIVCCTPSQWDNLTRRWKQRKVIHTVRLAILDKIEWVGGGGLGSTVDDEGGITDAVSYEVVSSRLRYITAQLNIPLRIVALSVPLANAKDISSWLGIPKSNTFNFHPMVRPTPLDIHIQSHHIGNFASIMLSMVRPVYMAITNSNLDANKSSLSRSIVYVANRKQARLTAAQLLTYSIAEGYPERFLYKPELLKDLDLNDKKLEDLVRNGIAYYFEEMDPRDRKIVESLFVNNVITLLVASREMCWDIDGDDIGCDVVVIMGTQHYIGRQHRYVDYPIPQILQMMSSTSNSSLAAKKCVLMCPNNKKEFYKKFMYEPLPIESRLDSMLHDTFNTEIVTRTISSKQDAVDYITWTLLYRRLLLNPNYYGLQGTDHNDLSDYLSELVETTLSDLSLAKCITVADENDDEDDEEDEINPTNLGMIASYYQLRYVTVEMLSLSLSATTKLRGVLDIICAADEFERIPIRHKEQNLLSKIAKRVLIPAPTISSSKNNDGDSAQSNSSKKYSEIHKYNSPRVKTHLLLQAHFSRLNLPFDLIADQKWVLSRVTRLLQAVVDVSSSQTWINPALAAMELSQMVIQAIWIGHDQNIKQIPHFDLTNETLVSKLKKFNIDSVYDIMSMEDNERDDLFDGLSQGHIAEIATYANRYPTLGLNATIEPINPIASDVIDSLAVSYSSSTVSVTISIDRDIDEDDIEEMLKNEVTPPGPVIAPFYPFKKDEAWWVVITYPDSNSLVAVKRVTISSELKFNLQFDSPSWKFLSSKTLSKSVSSSSAELNSLMKEFNGDLSLVKYKLYLMCDSYAGCDQEVDLDLYVVPDNENSDSDDDEDDEDGMDTD</sequence>
<dbReference type="PANTHER" id="PTHR47961">
    <property type="entry name" value="DNA POLYMERASE THETA, PUTATIVE (AFU_ORTHOLOGUE AFUA_1G05260)-RELATED"/>
    <property type="match status" value="1"/>
</dbReference>
<dbReference type="InterPro" id="IPR057842">
    <property type="entry name" value="WH_MER3"/>
</dbReference>
<dbReference type="SMART" id="SM00487">
    <property type="entry name" value="DEXDc"/>
    <property type="match status" value="1"/>
</dbReference>
<evidence type="ECO:0000256" key="4">
    <source>
        <dbReference type="ARBA" id="ARBA00022806"/>
    </source>
</evidence>
<evidence type="ECO:0000313" key="9">
    <source>
        <dbReference type="EMBL" id="OMJ10601.1"/>
    </source>
</evidence>
<feature type="compositionally biased region" description="Low complexity" evidence="6">
    <location>
        <begin position="244"/>
        <end position="255"/>
    </location>
</feature>
<dbReference type="FunFam" id="1.10.10.10:FF:000012">
    <property type="entry name" value="U5 small nuclear ribonucleoprotein helicase"/>
    <property type="match status" value="1"/>
</dbReference>
<dbReference type="Pfam" id="PF23445">
    <property type="entry name" value="WHD_SNRNP200"/>
    <property type="match status" value="2"/>
</dbReference>
<dbReference type="Proteomes" id="UP000187283">
    <property type="component" value="Unassembled WGS sequence"/>
</dbReference>
<feature type="region of interest" description="Disordered" evidence="6">
    <location>
        <begin position="2279"/>
        <end position="2299"/>
    </location>
</feature>
<evidence type="ECO:0000313" key="10">
    <source>
        <dbReference type="Proteomes" id="UP000187283"/>
    </source>
</evidence>
<dbReference type="OrthoDB" id="5575at2759"/>